<dbReference type="SUPFAM" id="SSF55271">
    <property type="entry name" value="DNA repair protein MutS, domain I"/>
    <property type="match status" value="1"/>
</dbReference>
<evidence type="ECO:0000313" key="9">
    <source>
        <dbReference type="Proteomes" id="UP000591131"/>
    </source>
</evidence>
<protein>
    <submittedName>
        <fullName evidence="8">DNA mismatch repair protein msh6</fullName>
    </submittedName>
</protein>
<sequence length="1441" mass="161044">NTVVGTTDVKSDLTALPKPSTAELDFIVEESVKYLSLTKDDIREDITAAWSGLRPLVRDPKAADTSKMSRDHEVVIDSKTGLVSIMGGKWTTCRLMAEDCVNKALEHHHGRVSAKHGCRTFRLALLGSHGGKYALKVVPCVAEALFWPMPDQSVIRFSVGHGYDFDVLADRMAMELNRSYGVDLDDAVHLTKSYGTYAPDLCEFGQTTSTLSPLLPRQSFLRTELLWAVDREMAESVVDVIAYRTRMAFVDPVATKAILPEIVSIIGDRKGWDSKRRVKEMEKAKEFLRTMTYGGGKTTAMVRRRTYRDVPVNGLSIVMSNRRSSVGSDGGKRQSSLLAFFKVLPKKEEEKSSDARDVEMAAPSTSTANSGATTSSIAPVRRTSLNVSEEPTQVQDEEPIEIVGRRKRRLTFQDDESEEDSDDSEPAEVAPVKRKREAETVVQDVTTDSYDAMLYSAEEAQGAVPDILKARPENTITSALRRPMESPNGDEEEITREEIEAKARGWPPYAAACLRAYYETRDTYSYPSWMHPDKLTDVNGRRPDHADYDQSTMRVPDLRDSSSRKKEEGHCTPMLLQYWEVKAKHFDEITLFKVGKFYEIFYYDAVFAQAACNLRWMGNNKKPHVGFPEVSLYEYSSMLVNAGFRTVVVEQVERVGEMKKDQGRKSDAVVKREACQAHSAGTLTHEAMLKNSPSPAQPNYLMALWFADESTTQGTFGERLSFGCCVVDCATSTFKYGWFADKPDRQLLRTILITLQPRELLADKKSIPPAVNRLIQSLAVHPSVTQWQHWDPPSDAARDLTAEPSPVQKACGAILSYLRQAMLYESVTSFATWERLETADAGGGGLILDANALEQLEVLRNTDGKVEGSLLDHLDHTVTPFGKRLLRQWVCCPMRRKADIDRRLDVVDWLLERGDLVRDLRSMMGKLPDIERRQNRVFALGLQMERKAVLYAEVESSRIAQFMELLTSLKKADECLAMVRDCGAELPALLDELVPSEELGYIDNILHDLGSRVQGNETTGYSPAPGCYPTYDEARAKIASIEADLQKELKVICRENLKDCKASDVKYVSVKYRYEIEVPERSVPRNTEEHGLEVSSTRKGYVRLLTQEIRDMTDELEKTEEQMKDCLYPFMAQLFKDFHKHTIRLQQMVNRLATLDCLLSLSEASQPGSGPMCRPCIVDPDESDVPVLNLQNGRHPVQEAILSRSGREFVANTVEMGNNNGPTTLLVTGPNMGGKSTVLRLSATAVIIAQLGCRVPASSFHLTPVDRIFTRIGARDSILENKSTFLIELEETGAVLQHATKHSLAVIDELGRGTSTFDGAAIAHAVLERVSEQIGCRALFATHYHQLAEDHTLTNTALYHQACLVDPVTRAVTFLYKFTKGRCPQSHAMHVAKIAGLPEVIVEEAREMSYVFHNAVNSPDIPCDESSLAAFYDNVRQTAAN</sequence>
<dbReference type="GO" id="GO:0030983">
    <property type="term" value="F:mismatched DNA binding"/>
    <property type="evidence" value="ECO:0007669"/>
    <property type="project" value="InterPro"/>
</dbReference>
<evidence type="ECO:0000256" key="1">
    <source>
        <dbReference type="ARBA" id="ARBA00006271"/>
    </source>
</evidence>
<feature type="compositionally biased region" description="Acidic residues" evidence="6">
    <location>
        <begin position="413"/>
        <end position="426"/>
    </location>
</feature>
<feature type="compositionally biased region" description="Polar residues" evidence="6">
    <location>
        <begin position="383"/>
        <end position="394"/>
    </location>
</feature>
<dbReference type="Gene3D" id="3.30.9.10">
    <property type="entry name" value="D-Amino Acid Oxidase, subunit A, domain 2"/>
    <property type="match status" value="1"/>
</dbReference>
<dbReference type="Pfam" id="PF01624">
    <property type="entry name" value="MutS_I"/>
    <property type="match status" value="1"/>
</dbReference>
<evidence type="ECO:0000256" key="4">
    <source>
        <dbReference type="ARBA" id="ARBA00022840"/>
    </source>
</evidence>
<feature type="compositionally biased region" description="Low complexity" evidence="6">
    <location>
        <begin position="361"/>
        <end position="378"/>
    </location>
</feature>
<comment type="similarity">
    <text evidence="1">Belongs to the DNA mismatch repair MutS family.</text>
</comment>
<dbReference type="InterPro" id="IPR007695">
    <property type="entry name" value="DNA_mismatch_repair_MutS-lik_N"/>
</dbReference>
<gene>
    <name evidence="8" type="primary">MSH6</name>
    <name evidence="8" type="ORF">FOL47_008090</name>
</gene>
<dbReference type="InterPro" id="IPR038299">
    <property type="entry name" value="DAO_C_sf"/>
</dbReference>
<dbReference type="Gene3D" id="1.10.1420.10">
    <property type="match status" value="2"/>
</dbReference>
<feature type="compositionally biased region" description="Basic and acidic residues" evidence="6">
    <location>
        <begin position="350"/>
        <end position="359"/>
    </location>
</feature>
<dbReference type="InterPro" id="IPR027417">
    <property type="entry name" value="P-loop_NTPase"/>
</dbReference>
<dbReference type="PANTHER" id="PTHR11361">
    <property type="entry name" value="DNA MISMATCH REPAIR PROTEIN MUTS FAMILY MEMBER"/>
    <property type="match status" value="1"/>
</dbReference>
<keyword evidence="4" id="KW-0067">ATP-binding</keyword>
<feature type="domain" description="DNA mismatch repair proteins mutS family" evidence="7">
    <location>
        <begin position="1303"/>
        <end position="1319"/>
    </location>
</feature>
<dbReference type="InterPro" id="IPR000432">
    <property type="entry name" value="DNA_mismatch_repair_MutS_C"/>
</dbReference>
<dbReference type="PANTHER" id="PTHR11361:SF148">
    <property type="entry name" value="DNA MISMATCH REPAIR PROTEIN MSH6"/>
    <property type="match status" value="1"/>
</dbReference>
<dbReference type="OrthoDB" id="10252754at2759"/>
<dbReference type="InterPro" id="IPR036188">
    <property type="entry name" value="FAD/NAD-bd_sf"/>
</dbReference>
<dbReference type="SMART" id="SM00534">
    <property type="entry name" value="MUTSac"/>
    <property type="match status" value="1"/>
</dbReference>
<keyword evidence="9" id="KW-1185">Reference proteome</keyword>
<evidence type="ECO:0000256" key="5">
    <source>
        <dbReference type="ARBA" id="ARBA00023125"/>
    </source>
</evidence>
<dbReference type="Pfam" id="PF00488">
    <property type="entry name" value="MutS_V"/>
    <property type="match status" value="1"/>
</dbReference>
<dbReference type="InterPro" id="IPR031656">
    <property type="entry name" value="DAO_C"/>
</dbReference>
<name>A0A7J6MWI0_PERCH</name>
<evidence type="ECO:0000256" key="2">
    <source>
        <dbReference type="ARBA" id="ARBA00022741"/>
    </source>
</evidence>
<feature type="non-terminal residue" evidence="8">
    <location>
        <position position="1441"/>
    </location>
</feature>
<dbReference type="InterPro" id="IPR016151">
    <property type="entry name" value="DNA_mismatch_repair_MutS_N"/>
</dbReference>
<evidence type="ECO:0000256" key="3">
    <source>
        <dbReference type="ARBA" id="ARBA00022763"/>
    </source>
</evidence>
<dbReference type="Pfam" id="PF16901">
    <property type="entry name" value="DAO_C"/>
    <property type="match status" value="1"/>
</dbReference>
<dbReference type="PROSITE" id="PS00486">
    <property type="entry name" value="DNA_MISMATCH_REPAIR_2"/>
    <property type="match status" value="1"/>
</dbReference>
<dbReference type="SUPFAM" id="SSF53150">
    <property type="entry name" value="DNA repair protein MutS, domain II"/>
    <property type="match status" value="1"/>
</dbReference>
<dbReference type="SMART" id="SM00533">
    <property type="entry name" value="MUTSd"/>
    <property type="match status" value="1"/>
</dbReference>
<dbReference type="GO" id="GO:0140664">
    <property type="term" value="F:ATP-dependent DNA damage sensor activity"/>
    <property type="evidence" value="ECO:0007669"/>
    <property type="project" value="InterPro"/>
</dbReference>
<keyword evidence="5" id="KW-0238">DNA-binding</keyword>
<reference evidence="8 9" key="1">
    <citation type="submission" date="2020-04" db="EMBL/GenBank/DDBJ databases">
        <title>Perkinsus chesapeaki whole genome sequence.</title>
        <authorList>
            <person name="Bogema D.R."/>
        </authorList>
    </citation>
    <scope>NUCLEOTIDE SEQUENCE [LARGE SCALE GENOMIC DNA]</scope>
    <source>
        <strain evidence="8">ATCC PRA-425</strain>
    </source>
</reference>
<accession>A0A7J6MWI0</accession>
<feature type="region of interest" description="Disordered" evidence="6">
    <location>
        <begin position="350"/>
        <end position="439"/>
    </location>
</feature>
<dbReference type="InterPro" id="IPR036678">
    <property type="entry name" value="MutS_con_dom_sf"/>
</dbReference>
<organism evidence="8 9">
    <name type="scientific">Perkinsus chesapeaki</name>
    <name type="common">Clam parasite</name>
    <name type="synonym">Perkinsus andrewsi</name>
    <dbReference type="NCBI Taxonomy" id="330153"/>
    <lineage>
        <taxon>Eukaryota</taxon>
        <taxon>Sar</taxon>
        <taxon>Alveolata</taxon>
        <taxon>Perkinsozoa</taxon>
        <taxon>Perkinsea</taxon>
        <taxon>Perkinsida</taxon>
        <taxon>Perkinsidae</taxon>
        <taxon>Perkinsus</taxon>
    </lineage>
</organism>
<dbReference type="GO" id="GO:0006298">
    <property type="term" value="P:mismatch repair"/>
    <property type="evidence" value="ECO:0007669"/>
    <property type="project" value="InterPro"/>
</dbReference>
<dbReference type="Gene3D" id="3.30.420.110">
    <property type="entry name" value="MutS, connector domain"/>
    <property type="match status" value="1"/>
</dbReference>
<dbReference type="Gene3D" id="3.40.1170.10">
    <property type="entry name" value="DNA repair protein MutS, domain I"/>
    <property type="match status" value="1"/>
</dbReference>
<dbReference type="Proteomes" id="UP000591131">
    <property type="component" value="Unassembled WGS sequence"/>
</dbReference>
<evidence type="ECO:0000313" key="8">
    <source>
        <dbReference type="EMBL" id="KAF4675251.1"/>
    </source>
</evidence>
<dbReference type="InterPro" id="IPR036187">
    <property type="entry name" value="DNA_mismatch_repair_MutS_sf"/>
</dbReference>
<evidence type="ECO:0000259" key="7">
    <source>
        <dbReference type="PROSITE" id="PS00486"/>
    </source>
</evidence>
<keyword evidence="2" id="KW-0547">Nucleotide-binding</keyword>
<dbReference type="Pfam" id="PF05192">
    <property type="entry name" value="MutS_III"/>
    <property type="match status" value="1"/>
</dbReference>
<keyword evidence="3" id="KW-0227">DNA damage</keyword>
<dbReference type="InterPro" id="IPR045076">
    <property type="entry name" value="MutS"/>
</dbReference>
<comment type="caution">
    <text evidence="8">The sequence shown here is derived from an EMBL/GenBank/DDBJ whole genome shotgun (WGS) entry which is preliminary data.</text>
</comment>
<dbReference type="SUPFAM" id="SSF48334">
    <property type="entry name" value="DNA repair protein MutS, domain III"/>
    <property type="match status" value="1"/>
</dbReference>
<dbReference type="SUPFAM" id="SSF52540">
    <property type="entry name" value="P-loop containing nucleoside triphosphate hydrolases"/>
    <property type="match status" value="1"/>
</dbReference>
<proteinExistence type="inferred from homology"/>
<dbReference type="Gene3D" id="1.10.8.870">
    <property type="entry name" value="Alpha-glycerophosphate oxidase, cap domain"/>
    <property type="match status" value="1"/>
</dbReference>
<dbReference type="Gene3D" id="3.50.50.60">
    <property type="entry name" value="FAD/NAD(P)-binding domain"/>
    <property type="match status" value="1"/>
</dbReference>
<evidence type="ECO:0000256" key="6">
    <source>
        <dbReference type="SAM" id="MobiDB-lite"/>
    </source>
</evidence>
<dbReference type="GO" id="GO:0005524">
    <property type="term" value="F:ATP binding"/>
    <property type="evidence" value="ECO:0007669"/>
    <property type="project" value="UniProtKB-KW"/>
</dbReference>
<dbReference type="InterPro" id="IPR007696">
    <property type="entry name" value="DNA_mismatch_repair_MutS_core"/>
</dbReference>
<dbReference type="GO" id="GO:0032301">
    <property type="term" value="C:MutSalpha complex"/>
    <property type="evidence" value="ECO:0007669"/>
    <property type="project" value="TreeGrafter"/>
</dbReference>
<dbReference type="Gene3D" id="3.40.50.300">
    <property type="entry name" value="P-loop containing nucleotide triphosphate hydrolases"/>
    <property type="match status" value="1"/>
</dbReference>
<dbReference type="EMBL" id="JAAPAO010000050">
    <property type="protein sequence ID" value="KAF4675251.1"/>
    <property type="molecule type" value="Genomic_DNA"/>
</dbReference>